<evidence type="ECO:0000313" key="1">
    <source>
        <dbReference type="EMBL" id="AGV99229.1"/>
    </source>
</evidence>
<organism evidence="1 2">
    <name type="scientific">Pectobacterium phage PM1</name>
    <dbReference type="NCBI Taxonomy" id="1399915"/>
    <lineage>
        <taxon>Viruses</taxon>
        <taxon>Duplodnaviria</taxon>
        <taxon>Heunggongvirae</taxon>
        <taxon>Uroviricota</taxon>
        <taxon>Caudoviricetes</taxon>
        <taxon>Chaseviridae</taxon>
        <taxon>Cleopatravirinae</taxon>
        <taxon>Suwonvirus</taxon>
        <taxon>Suwonvirus PM1</taxon>
    </lineage>
</organism>
<sequence length="188" mass="21779">MAVLTVEQVVGWETIARQIEALQTTKSIKIRFFALGNGTDILIDGVEYNAFGQDMKIFLEEACEVPEHSAELLSKSWEVVGTDGFAEDLCLKSNGKFDWDEYSIINDLLCTHSEELLTAAKACGISWEGIEDKYQGQYDTFRVFVRERWDELNLEEVPEHVRRYIDYTSIEEDWHHDYHFENGYVFSS</sequence>
<accession>X2CT43</accession>
<dbReference type="RefSeq" id="YP_009021790.1">
    <property type="nucleotide sequence ID" value="NC_023865.1"/>
</dbReference>
<gene>
    <name evidence="1" type="ORF">PM1_013</name>
</gene>
<dbReference type="EMBL" id="KF534715">
    <property type="protein sequence ID" value="AGV99229.1"/>
    <property type="molecule type" value="Genomic_DNA"/>
</dbReference>
<dbReference type="InterPro" id="IPR009899">
    <property type="entry name" value="ArdA"/>
</dbReference>
<dbReference type="OrthoDB" id="35457at10239"/>
<keyword evidence="2" id="KW-1185">Reference proteome</keyword>
<dbReference type="Pfam" id="PF07275">
    <property type="entry name" value="ArdA"/>
    <property type="match status" value="1"/>
</dbReference>
<reference evidence="1 2" key="1">
    <citation type="journal article" date="2014" name="Arch. Virol.">
        <title>Complete genome sequence of the Pectobacterium carotovorum subsp. carotovorum virulent bacteriophage PM1.</title>
        <authorList>
            <person name="Lim J.A."/>
            <person name="Shin H."/>
            <person name="Lee D.H."/>
            <person name="Han S.W."/>
            <person name="Lee J.H."/>
            <person name="Ryu S."/>
            <person name="Heu S."/>
        </authorList>
    </citation>
    <scope>NUCLEOTIDE SEQUENCE [LARGE SCALE GENOMIC DNA]</scope>
</reference>
<dbReference type="Proteomes" id="UP000019701">
    <property type="component" value="Segment"/>
</dbReference>
<protein>
    <submittedName>
        <fullName evidence="1">Putative antirestriction protein</fullName>
    </submittedName>
</protein>
<evidence type="ECO:0000313" key="2">
    <source>
        <dbReference type="Proteomes" id="UP000019701"/>
    </source>
</evidence>
<name>X2CT43_9CAUD</name>
<proteinExistence type="predicted"/>
<dbReference type="GeneID" id="18938741"/>
<dbReference type="KEGG" id="vg:18938741"/>